<keyword evidence="4 7" id="KW-0812">Transmembrane</keyword>
<feature type="transmembrane region" description="Helical" evidence="7">
    <location>
        <begin position="210"/>
        <end position="229"/>
    </location>
</feature>
<evidence type="ECO:0000256" key="6">
    <source>
        <dbReference type="ARBA" id="ARBA00023136"/>
    </source>
</evidence>
<dbReference type="PATRIC" id="fig|1348662.3.peg.969"/>
<reference evidence="9 10" key="1">
    <citation type="journal article" date="2013" name="Genome Announc.">
        <title>Whole-Genome Sequence of the Clinical Strain Corynebacterium argentoratense DSM 44202, Isolated from a Human Throat Specimen.</title>
        <authorList>
            <person name="Bomholt C."/>
            <person name="Glaub A."/>
            <person name="Gravermann K."/>
            <person name="Albersmeier A."/>
            <person name="Brinkrolf K."/>
            <person name="Ruckert C."/>
            <person name="Tauch A."/>
        </authorList>
    </citation>
    <scope>NUCLEOTIDE SEQUENCE [LARGE SCALE GENOMIC DNA]</scope>
    <source>
        <strain evidence="9">DSM 44202</strain>
    </source>
</reference>
<feature type="transmembrane region" description="Helical" evidence="7">
    <location>
        <begin position="180"/>
        <end position="198"/>
    </location>
</feature>
<evidence type="ECO:0000256" key="2">
    <source>
        <dbReference type="ARBA" id="ARBA00008640"/>
    </source>
</evidence>
<evidence type="ECO:0000256" key="1">
    <source>
        <dbReference type="ARBA" id="ARBA00004651"/>
    </source>
</evidence>
<dbReference type="EMBL" id="CP006365">
    <property type="protein sequence ID" value="AGU15125.1"/>
    <property type="molecule type" value="Genomic_DNA"/>
</dbReference>
<proteinExistence type="inferred from homology"/>
<dbReference type="STRING" id="1348662.CARG_04935"/>
<evidence type="ECO:0000259" key="8">
    <source>
        <dbReference type="Pfam" id="PF09335"/>
    </source>
</evidence>
<comment type="similarity">
    <text evidence="2 7">Belongs to the TVP38/TMEM64 family.</text>
</comment>
<comment type="subcellular location">
    <subcellularLocation>
        <location evidence="1 7">Cell membrane</location>
        <topology evidence="1 7">Multi-pass membrane protein</topology>
    </subcellularLocation>
</comment>
<name>U3GUH1_9CORY</name>
<dbReference type="GO" id="GO:0005886">
    <property type="term" value="C:plasma membrane"/>
    <property type="evidence" value="ECO:0007669"/>
    <property type="project" value="UniProtKB-SubCell"/>
</dbReference>
<keyword evidence="10" id="KW-1185">Reference proteome</keyword>
<evidence type="ECO:0000256" key="3">
    <source>
        <dbReference type="ARBA" id="ARBA00022475"/>
    </source>
</evidence>
<dbReference type="InterPro" id="IPR015414">
    <property type="entry name" value="TMEM64"/>
</dbReference>
<dbReference type="Proteomes" id="UP000016943">
    <property type="component" value="Chromosome"/>
</dbReference>
<evidence type="ECO:0000256" key="7">
    <source>
        <dbReference type="RuleBase" id="RU366058"/>
    </source>
</evidence>
<sequence>MHRVQSVRQVFQRLVQQLVRALASLSLGKKVTLAVIAAVGVYAVFFVDTPPLSQVRAYADQADSWLLPVFFILYIVITQFPIPRTFLTLSSGILFGPVVGCVVALSATTISGGLALWGIRKFFVNDAARARINGRTIDAINARLKARGWLAIASLRMIGAVPFFVLNLTASFTQVSLKHFVIATFVGSAPATIATVFIGDALTGTANPALIGVTGVLLTLGLIGLALDYKLPVA</sequence>
<feature type="domain" description="VTT" evidence="8">
    <location>
        <begin position="82"/>
        <end position="200"/>
    </location>
</feature>
<dbReference type="HOGENOM" id="CLU_038944_4_0_11"/>
<keyword evidence="5 7" id="KW-1133">Transmembrane helix</keyword>
<keyword evidence="6 7" id="KW-0472">Membrane</keyword>
<evidence type="ECO:0000256" key="5">
    <source>
        <dbReference type="ARBA" id="ARBA00022989"/>
    </source>
</evidence>
<feature type="transmembrane region" description="Helical" evidence="7">
    <location>
        <begin position="148"/>
        <end position="168"/>
    </location>
</feature>
<organism evidence="9 10">
    <name type="scientific">Corynebacterium argentoratense DSM 44202</name>
    <dbReference type="NCBI Taxonomy" id="1348662"/>
    <lineage>
        <taxon>Bacteria</taxon>
        <taxon>Bacillati</taxon>
        <taxon>Actinomycetota</taxon>
        <taxon>Actinomycetes</taxon>
        <taxon>Mycobacteriales</taxon>
        <taxon>Corynebacteriaceae</taxon>
        <taxon>Corynebacterium</taxon>
    </lineage>
</organism>
<dbReference type="Pfam" id="PF09335">
    <property type="entry name" value="VTT_dom"/>
    <property type="match status" value="1"/>
</dbReference>
<evidence type="ECO:0000313" key="9">
    <source>
        <dbReference type="EMBL" id="AGU15125.1"/>
    </source>
</evidence>
<gene>
    <name evidence="9" type="ORF">CARG_04935</name>
</gene>
<dbReference type="PANTHER" id="PTHR12677">
    <property type="entry name" value="GOLGI APPARATUS MEMBRANE PROTEIN TVP38-RELATED"/>
    <property type="match status" value="1"/>
</dbReference>
<feature type="transmembrane region" description="Helical" evidence="7">
    <location>
        <begin position="65"/>
        <end position="82"/>
    </location>
</feature>
<evidence type="ECO:0000256" key="4">
    <source>
        <dbReference type="ARBA" id="ARBA00022692"/>
    </source>
</evidence>
<dbReference type="eggNOG" id="COG0398">
    <property type="taxonomic scope" value="Bacteria"/>
</dbReference>
<evidence type="ECO:0000313" key="10">
    <source>
        <dbReference type="Proteomes" id="UP000016943"/>
    </source>
</evidence>
<protein>
    <recommendedName>
        <fullName evidence="7">TVP38/TMEM64 family membrane protein</fullName>
    </recommendedName>
</protein>
<accession>U3GUH1</accession>
<feature type="transmembrane region" description="Helical" evidence="7">
    <location>
        <begin position="21"/>
        <end position="45"/>
    </location>
</feature>
<dbReference type="AlphaFoldDB" id="U3GUH1"/>
<dbReference type="InterPro" id="IPR032816">
    <property type="entry name" value="VTT_dom"/>
</dbReference>
<keyword evidence="3 7" id="KW-1003">Cell membrane</keyword>
<feature type="transmembrane region" description="Helical" evidence="7">
    <location>
        <begin position="94"/>
        <end position="119"/>
    </location>
</feature>
<dbReference type="KEGG" id="caz:CARG_04935"/>
<dbReference type="PANTHER" id="PTHR12677:SF59">
    <property type="entry name" value="GOLGI APPARATUS MEMBRANE PROTEIN TVP38-RELATED"/>
    <property type="match status" value="1"/>
</dbReference>